<dbReference type="PROSITE" id="PS50181">
    <property type="entry name" value="FBOX"/>
    <property type="match status" value="1"/>
</dbReference>
<dbReference type="InterPro" id="IPR039719">
    <property type="entry name" value="FBXO28"/>
</dbReference>
<protein>
    <recommendedName>
        <fullName evidence="2">F-box domain-containing protein</fullName>
    </recommendedName>
</protein>
<organism evidence="3 4">
    <name type="scientific">Rhipicephalus microplus</name>
    <name type="common">Cattle tick</name>
    <name type="synonym">Boophilus microplus</name>
    <dbReference type="NCBI Taxonomy" id="6941"/>
    <lineage>
        <taxon>Eukaryota</taxon>
        <taxon>Metazoa</taxon>
        <taxon>Ecdysozoa</taxon>
        <taxon>Arthropoda</taxon>
        <taxon>Chelicerata</taxon>
        <taxon>Arachnida</taxon>
        <taxon>Acari</taxon>
        <taxon>Parasitiformes</taxon>
        <taxon>Ixodida</taxon>
        <taxon>Ixodoidea</taxon>
        <taxon>Ixodidae</taxon>
        <taxon>Rhipicephalinae</taxon>
        <taxon>Rhipicephalus</taxon>
        <taxon>Boophilus</taxon>
    </lineage>
</organism>
<dbReference type="PANTHER" id="PTHR13252:SF1">
    <property type="entry name" value="DAMPENED, ISOFORM A"/>
    <property type="match status" value="1"/>
</dbReference>
<evidence type="ECO:0000313" key="3">
    <source>
        <dbReference type="EMBL" id="KAH8018293.1"/>
    </source>
</evidence>
<gene>
    <name evidence="3" type="ORF">HPB51_001849</name>
</gene>
<evidence type="ECO:0000256" key="1">
    <source>
        <dbReference type="SAM" id="MobiDB-lite"/>
    </source>
</evidence>
<name>A0A9J6D7S8_RHIMP</name>
<feature type="region of interest" description="Disordered" evidence="1">
    <location>
        <begin position="177"/>
        <end position="228"/>
    </location>
</feature>
<feature type="domain" description="F-box" evidence="2">
    <location>
        <begin position="15"/>
        <end position="63"/>
    </location>
</feature>
<dbReference type="GO" id="GO:0005634">
    <property type="term" value="C:nucleus"/>
    <property type="evidence" value="ECO:0007669"/>
    <property type="project" value="TreeGrafter"/>
</dbReference>
<dbReference type="EMBL" id="JABSTU010000010">
    <property type="protein sequence ID" value="KAH8018293.1"/>
    <property type="molecule type" value="Genomic_DNA"/>
</dbReference>
<dbReference type="InterPro" id="IPR036047">
    <property type="entry name" value="F-box-like_dom_sf"/>
</dbReference>
<dbReference type="SUPFAM" id="SSF81383">
    <property type="entry name" value="F-box domain"/>
    <property type="match status" value="1"/>
</dbReference>
<dbReference type="GO" id="GO:0003713">
    <property type="term" value="F:transcription coactivator activity"/>
    <property type="evidence" value="ECO:0007669"/>
    <property type="project" value="TreeGrafter"/>
</dbReference>
<reference evidence="3" key="1">
    <citation type="journal article" date="2020" name="Cell">
        <title>Large-Scale Comparative Analyses of Tick Genomes Elucidate Their Genetic Diversity and Vector Capacities.</title>
        <authorList>
            <consortium name="Tick Genome and Microbiome Consortium (TIGMIC)"/>
            <person name="Jia N."/>
            <person name="Wang J."/>
            <person name="Shi W."/>
            <person name="Du L."/>
            <person name="Sun Y."/>
            <person name="Zhan W."/>
            <person name="Jiang J.F."/>
            <person name="Wang Q."/>
            <person name="Zhang B."/>
            <person name="Ji P."/>
            <person name="Bell-Sakyi L."/>
            <person name="Cui X.M."/>
            <person name="Yuan T.T."/>
            <person name="Jiang B.G."/>
            <person name="Yang W.F."/>
            <person name="Lam T.T."/>
            <person name="Chang Q.C."/>
            <person name="Ding S.J."/>
            <person name="Wang X.J."/>
            <person name="Zhu J.G."/>
            <person name="Ruan X.D."/>
            <person name="Zhao L."/>
            <person name="Wei J.T."/>
            <person name="Ye R.Z."/>
            <person name="Que T.C."/>
            <person name="Du C.H."/>
            <person name="Zhou Y.H."/>
            <person name="Cheng J.X."/>
            <person name="Dai P.F."/>
            <person name="Guo W.B."/>
            <person name="Han X.H."/>
            <person name="Huang E.J."/>
            <person name="Li L.F."/>
            <person name="Wei W."/>
            <person name="Gao Y.C."/>
            <person name="Liu J.Z."/>
            <person name="Shao H.Z."/>
            <person name="Wang X."/>
            <person name="Wang C.C."/>
            <person name="Yang T.C."/>
            <person name="Huo Q.B."/>
            <person name="Li W."/>
            <person name="Chen H.Y."/>
            <person name="Chen S.E."/>
            <person name="Zhou L.G."/>
            <person name="Ni X.B."/>
            <person name="Tian J.H."/>
            <person name="Sheng Y."/>
            <person name="Liu T."/>
            <person name="Pan Y.S."/>
            <person name="Xia L.Y."/>
            <person name="Li J."/>
            <person name="Zhao F."/>
            <person name="Cao W.C."/>
        </authorList>
    </citation>
    <scope>NUCLEOTIDE SEQUENCE</scope>
    <source>
        <strain evidence="3">Rmic-2018</strain>
    </source>
</reference>
<dbReference type="VEuPathDB" id="VectorBase:LOC119172366"/>
<comment type="caution">
    <text evidence="3">The sequence shown here is derived from an EMBL/GenBank/DDBJ whole genome shotgun (WGS) entry which is preliminary data.</text>
</comment>
<feature type="compositionally biased region" description="Polar residues" evidence="1">
    <location>
        <begin position="179"/>
        <end position="228"/>
    </location>
</feature>
<evidence type="ECO:0000313" key="4">
    <source>
        <dbReference type="Proteomes" id="UP000821866"/>
    </source>
</evidence>
<keyword evidence="4" id="KW-1185">Reference proteome</keyword>
<dbReference type="AlphaFoldDB" id="A0A9J6D7S8"/>
<reference evidence="3" key="2">
    <citation type="submission" date="2021-09" db="EMBL/GenBank/DDBJ databases">
        <authorList>
            <person name="Jia N."/>
            <person name="Wang J."/>
            <person name="Shi W."/>
            <person name="Du L."/>
            <person name="Sun Y."/>
            <person name="Zhan W."/>
            <person name="Jiang J."/>
            <person name="Wang Q."/>
            <person name="Zhang B."/>
            <person name="Ji P."/>
            <person name="Sakyi L.B."/>
            <person name="Cui X."/>
            <person name="Yuan T."/>
            <person name="Jiang B."/>
            <person name="Yang W."/>
            <person name="Lam T.T.-Y."/>
            <person name="Chang Q."/>
            <person name="Ding S."/>
            <person name="Wang X."/>
            <person name="Zhu J."/>
            <person name="Ruan X."/>
            <person name="Zhao L."/>
            <person name="Wei J."/>
            <person name="Que T."/>
            <person name="Du C."/>
            <person name="Cheng J."/>
            <person name="Dai P."/>
            <person name="Han X."/>
            <person name="Huang E."/>
            <person name="Gao Y."/>
            <person name="Liu J."/>
            <person name="Shao H."/>
            <person name="Ye R."/>
            <person name="Li L."/>
            <person name="Wei W."/>
            <person name="Wang X."/>
            <person name="Wang C."/>
            <person name="Huo Q."/>
            <person name="Li W."/>
            <person name="Guo W."/>
            <person name="Chen H."/>
            <person name="Chen S."/>
            <person name="Zhou L."/>
            <person name="Zhou L."/>
            <person name="Ni X."/>
            <person name="Tian J."/>
            <person name="Zhou Y."/>
            <person name="Sheng Y."/>
            <person name="Liu T."/>
            <person name="Pan Y."/>
            <person name="Xia L."/>
            <person name="Li J."/>
            <person name="Zhao F."/>
            <person name="Cao W."/>
        </authorList>
    </citation>
    <scope>NUCLEOTIDE SEQUENCE</scope>
    <source>
        <strain evidence="3">Rmic-2018</strain>
        <tissue evidence="3">Larvae</tissue>
    </source>
</reference>
<evidence type="ECO:0000259" key="2">
    <source>
        <dbReference type="PROSITE" id="PS50181"/>
    </source>
</evidence>
<accession>A0A9J6D7S8</accession>
<sequence>MENCDTYEHGEHGPSPNLLNLPCEIITMILRHMNFATIDKTRMMCRYMNNAASGLLDSEFARLRCFIQERPLAIKARMPRRQSAHVPHSPALMRARNYPERAILDEVHRILRYVAVTPKMRLAYKNNGCSLLVEYLCVKTQMATVIQPTLPTVYSADYYLNYASQLHCLKNEMPLTGAPPSTSTSTQGLLASAPQFSQPPQKNEMSLTGAPQSTSTQGLLASAPQFSQPPQSFLNSPVDAIVNKQLQILNARTKQINEVMRRGHKLVLRCVANQQRKMAEIKARQDDYELMVQAMLRKCDAVLKGLESRRSKSSAVPAYTCIKTTPPGRGTSQDASIDFQKAASSSFGVQAFQHAALLFFFRNKPVTGLVIPDIFHWPSIATLKLFQCLNRGRRRSPTLSRRNSHTSFC</sequence>
<dbReference type="InterPro" id="IPR001810">
    <property type="entry name" value="F-box_dom"/>
</dbReference>
<dbReference type="Proteomes" id="UP000821866">
    <property type="component" value="Chromosome 8"/>
</dbReference>
<dbReference type="PANTHER" id="PTHR13252">
    <property type="entry name" value="F-BOX ONLY PROTEIN 28"/>
    <property type="match status" value="1"/>
</dbReference>
<proteinExistence type="predicted"/>